<dbReference type="EMBL" id="CAVMJV010000009">
    <property type="protein sequence ID" value="CAK5040333.1"/>
    <property type="molecule type" value="Genomic_DNA"/>
</dbReference>
<proteinExistence type="predicted"/>
<evidence type="ECO:0000313" key="1">
    <source>
        <dbReference type="EMBL" id="CAK5040333.1"/>
    </source>
</evidence>
<comment type="caution">
    <text evidence="1">The sequence shown here is derived from an EMBL/GenBank/DDBJ whole genome shotgun (WGS) entry which is preliminary data.</text>
</comment>
<accession>A0ACB0YC19</accession>
<evidence type="ECO:0000313" key="2">
    <source>
        <dbReference type="Proteomes" id="UP001497535"/>
    </source>
</evidence>
<name>A0ACB0YC19_MELEN</name>
<protein>
    <submittedName>
        <fullName evidence="1">Uncharacterized protein</fullName>
    </submittedName>
</protein>
<gene>
    <name evidence="1" type="ORF">MENTE1834_LOCUS10216</name>
</gene>
<dbReference type="Proteomes" id="UP001497535">
    <property type="component" value="Unassembled WGS sequence"/>
</dbReference>
<sequence length="206" mass="23155">MDSIKDFPNLETASKKLLRSLETANYLYTHLNKLDQAKNAASKDDAPKTAENKEKEAKAEEGTRSEDSNFSIQNSPNFEKQVKMVDELRSLWGQLSDCLTQLEKMPDSHHAILALQNAAEAFFLCYSMFFPQSPKSTSTKEQTTTTSTVDNLQSLTQPQSTSVNSPDSQPSSTVNLNDANSYQKEMFAFAGFFYLQKIFFDIFDVA</sequence>
<reference evidence="1" key="1">
    <citation type="submission" date="2023-11" db="EMBL/GenBank/DDBJ databases">
        <authorList>
            <person name="Poullet M."/>
        </authorList>
    </citation>
    <scope>NUCLEOTIDE SEQUENCE</scope>
    <source>
        <strain evidence="1">E1834</strain>
    </source>
</reference>
<organism evidence="1 2">
    <name type="scientific">Meloidogyne enterolobii</name>
    <name type="common">Root-knot nematode worm</name>
    <name type="synonym">Meloidogyne mayaguensis</name>
    <dbReference type="NCBI Taxonomy" id="390850"/>
    <lineage>
        <taxon>Eukaryota</taxon>
        <taxon>Metazoa</taxon>
        <taxon>Ecdysozoa</taxon>
        <taxon>Nematoda</taxon>
        <taxon>Chromadorea</taxon>
        <taxon>Rhabditida</taxon>
        <taxon>Tylenchina</taxon>
        <taxon>Tylenchomorpha</taxon>
        <taxon>Tylenchoidea</taxon>
        <taxon>Meloidogynidae</taxon>
        <taxon>Meloidogyninae</taxon>
        <taxon>Meloidogyne</taxon>
    </lineage>
</organism>
<keyword evidence="2" id="KW-1185">Reference proteome</keyword>